<proteinExistence type="inferred from homology"/>
<dbReference type="AlphaFoldDB" id="A0AAV9EA45"/>
<evidence type="ECO:0000256" key="4">
    <source>
        <dbReference type="ARBA" id="ARBA00014872"/>
    </source>
</evidence>
<dbReference type="GO" id="GO:0005634">
    <property type="term" value="C:nucleus"/>
    <property type="evidence" value="ECO:0007669"/>
    <property type="project" value="UniProtKB-SubCell"/>
</dbReference>
<keyword evidence="6" id="KW-0805">Transcription regulation</keyword>
<keyword evidence="9" id="KW-0539">Nucleus</keyword>
<dbReference type="Proteomes" id="UP001180020">
    <property type="component" value="Unassembled WGS sequence"/>
</dbReference>
<reference evidence="10" key="1">
    <citation type="journal article" date="2023" name="Nat. Commun.">
        <title>Diploid and tetraploid genomes of Acorus and the evolution of monocots.</title>
        <authorList>
            <person name="Ma L."/>
            <person name="Liu K.W."/>
            <person name="Li Z."/>
            <person name="Hsiao Y.Y."/>
            <person name="Qi Y."/>
            <person name="Fu T."/>
            <person name="Tang G.D."/>
            <person name="Zhang D."/>
            <person name="Sun W.H."/>
            <person name="Liu D.K."/>
            <person name="Li Y."/>
            <person name="Chen G.Z."/>
            <person name="Liu X.D."/>
            <person name="Liao X.Y."/>
            <person name="Jiang Y.T."/>
            <person name="Yu X."/>
            <person name="Hao Y."/>
            <person name="Huang J."/>
            <person name="Zhao X.W."/>
            <person name="Ke S."/>
            <person name="Chen Y.Y."/>
            <person name="Wu W.L."/>
            <person name="Hsu J.L."/>
            <person name="Lin Y.F."/>
            <person name="Huang M.D."/>
            <person name="Li C.Y."/>
            <person name="Huang L."/>
            <person name="Wang Z.W."/>
            <person name="Zhao X."/>
            <person name="Zhong W.Y."/>
            <person name="Peng D.H."/>
            <person name="Ahmad S."/>
            <person name="Lan S."/>
            <person name="Zhang J.S."/>
            <person name="Tsai W.C."/>
            <person name="Van de Peer Y."/>
            <person name="Liu Z.J."/>
        </authorList>
    </citation>
    <scope>NUCLEOTIDE SEQUENCE</scope>
    <source>
        <strain evidence="10">CP</strain>
    </source>
</reference>
<dbReference type="EMBL" id="JAUJYO010000008">
    <property type="protein sequence ID" value="KAK1310081.1"/>
    <property type="molecule type" value="Genomic_DNA"/>
</dbReference>
<keyword evidence="7" id="KW-0943">RNA-mediated gene silencing</keyword>
<comment type="caution">
    <text evidence="10">The sequence shown here is derived from an EMBL/GenBank/DDBJ whole genome shotgun (WGS) entry which is preliminary data.</text>
</comment>
<evidence type="ECO:0000313" key="11">
    <source>
        <dbReference type="Proteomes" id="UP001180020"/>
    </source>
</evidence>
<keyword evidence="5" id="KW-0963">Cytoplasm</keyword>
<accession>A0AAV9EA45</accession>
<dbReference type="GO" id="GO:0005737">
    <property type="term" value="C:cytoplasm"/>
    <property type="evidence" value="ECO:0007669"/>
    <property type="project" value="UniProtKB-SubCell"/>
</dbReference>
<evidence type="ECO:0000256" key="2">
    <source>
        <dbReference type="ARBA" id="ARBA00004496"/>
    </source>
</evidence>
<keyword evidence="11" id="KW-1185">Reference proteome</keyword>
<evidence type="ECO:0000256" key="5">
    <source>
        <dbReference type="ARBA" id="ARBA00022490"/>
    </source>
</evidence>
<evidence type="ECO:0000256" key="6">
    <source>
        <dbReference type="ARBA" id="ARBA00023015"/>
    </source>
</evidence>
<dbReference type="PANTHER" id="PTHR15975:SF0">
    <property type="entry name" value="CCR4-NOT TRANSCRIPTION COMPLEX SUBUNIT 11"/>
    <property type="match status" value="1"/>
</dbReference>
<protein>
    <recommendedName>
        <fullName evidence="4">CCR4-NOT transcription complex subunit 11</fullName>
    </recommendedName>
</protein>
<evidence type="ECO:0000256" key="1">
    <source>
        <dbReference type="ARBA" id="ARBA00004123"/>
    </source>
</evidence>
<evidence type="ECO:0000256" key="3">
    <source>
        <dbReference type="ARBA" id="ARBA00008030"/>
    </source>
</evidence>
<name>A0AAV9EA45_ACOCL</name>
<dbReference type="GO" id="GO:0031047">
    <property type="term" value="P:regulatory ncRNA-mediated gene silencing"/>
    <property type="evidence" value="ECO:0007669"/>
    <property type="project" value="UniProtKB-KW"/>
</dbReference>
<organism evidence="10 11">
    <name type="scientific">Acorus calamus</name>
    <name type="common">Sweet flag</name>
    <dbReference type="NCBI Taxonomy" id="4465"/>
    <lineage>
        <taxon>Eukaryota</taxon>
        <taxon>Viridiplantae</taxon>
        <taxon>Streptophyta</taxon>
        <taxon>Embryophyta</taxon>
        <taxon>Tracheophyta</taxon>
        <taxon>Spermatophyta</taxon>
        <taxon>Magnoliopsida</taxon>
        <taxon>Liliopsida</taxon>
        <taxon>Acoraceae</taxon>
        <taxon>Acorus</taxon>
    </lineage>
</organism>
<comment type="subcellular location">
    <subcellularLocation>
        <location evidence="2">Cytoplasm</location>
    </subcellularLocation>
    <subcellularLocation>
        <location evidence="1">Nucleus</location>
    </subcellularLocation>
</comment>
<dbReference type="InterPro" id="IPR019312">
    <property type="entry name" value="CNOT11"/>
</dbReference>
<dbReference type="PANTHER" id="PTHR15975">
    <property type="entry name" value="CCR4-NOT TRANSCRIPTION COMPLEX SUBUNIT 11"/>
    <property type="match status" value="1"/>
</dbReference>
<comment type="similarity">
    <text evidence="3">Belongs to the CNOT11 family.</text>
</comment>
<sequence length="92" mass="10166">MLGVQESTALFALLGSDQRPLDEISTDFASKFPGDSHFRVCNSLAILLEDENMIKPTERLIALAILHQAYASHKASSNPFISFLIDVIITIF</sequence>
<gene>
    <name evidence="10" type="ORF">QJS10_CPA08g01215</name>
</gene>
<keyword evidence="8" id="KW-0804">Transcription</keyword>
<reference evidence="10" key="2">
    <citation type="submission" date="2023-06" db="EMBL/GenBank/DDBJ databases">
        <authorList>
            <person name="Ma L."/>
            <person name="Liu K.-W."/>
            <person name="Li Z."/>
            <person name="Hsiao Y.-Y."/>
            <person name="Qi Y."/>
            <person name="Fu T."/>
            <person name="Tang G."/>
            <person name="Zhang D."/>
            <person name="Sun W.-H."/>
            <person name="Liu D.-K."/>
            <person name="Li Y."/>
            <person name="Chen G.-Z."/>
            <person name="Liu X.-D."/>
            <person name="Liao X.-Y."/>
            <person name="Jiang Y.-T."/>
            <person name="Yu X."/>
            <person name="Hao Y."/>
            <person name="Huang J."/>
            <person name="Zhao X.-W."/>
            <person name="Ke S."/>
            <person name="Chen Y.-Y."/>
            <person name="Wu W.-L."/>
            <person name="Hsu J.-L."/>
            <person name="Lin Y.-F."/>
            <person name="Huang M.-D."/>
            <person name="Li C.-Y."/>
            <person name="Huang L."/>
            <person name="Wang Z.-W."/>
            <person name="Zhao X."/>
            <person name="Zhong W.-Y."/>
            <person name="Peng D.-H."/>
            <person name="Ahmad S."/>
            <person name="Lan S."/>
            <person name="Zhang J.-S."/>
            <person name="Tsai W.-C."/>
            <person name="Van De Peer Y."/>
            <person name="Liu Z.-J."/>
        </authorList>
    </citation>
    <scope>NUCLEOTIDE SEQUENCE</scope>
    <source>
        <strain evidence="10">CP</strain>
        <tissue evidence="10">Leaves</tissue>
    </source>
</reference>
<evidence type="ECO:0000256" key="7">
    <source>
        <dbReference type="ARBA" id="ARBA00023158"/>
    </source>
</evidence>
<evidence type="ECO:0000256" key="8">
    <source>
        <dbReference type="ARBA" id="ARBA00023163"/>
    </source>
</evidence>
<evidence type="ECO:0000313" key="10">
    <source>
        <dbReference type="EMBL" id="KAK1310081.1"/>
    </source>
</evidence>
<evidence type="ECO:0000256" key="9">
    <source>
        <dbReference type="ARBA" id="ARBA00023242"/>
    </source>
</evidence>
<dbReference type="GO" id="GO:0030014">
    <property type="term" value="C:CCR4-NOT complex"/>
    <property type="evidence" value="ECO:0007669"/>
    <property type="project" value="InterPro"/>
</dbReference>